<dbReference type="InterPro" id="IPR005182">
    <property type="entry name" value="YdbS-like_PH"/>
</dbReference>
<feature type="compositionally biased region" description="Basic and acidic residues" evidence="1">
    <location>
        <begin position="184"/>
        <end position="195"/>
    </location>
</feature>
<sequence>MSEADNAQPNGAQSSQQQSSHPAAEVQTNQQQWHRVHFLTPILEFWSLLVGLAVVIFVNINSTIINTVSSWADGEHLTDLLVGTAILLGIAVLIVGLSYFWWRAMGFRLDDEEIARKKGVFSTQVRSARFNRIQAVDIVEPFVARIFGLAKVRVETAGGSDSVIEVEYLRKKEAERLRAEVLQRVRGEKSTEPDTAHSGIAEPGAPEATPAETPAGDAAQTHKPDLAHPAHSTDQSNRVIIPPIPDGRVLGSRALRPSTVIAAFVVLAQLFTPLNIISSFVIVFAALGTLLGHLNNAWQFTATLNETGGPNNSPSLDIAYGLTSRRRQSVPLNRIHAVEISQPVLWRLTGWWIVQVDVAGYGALSGSDSGSTMILPVGSKQQAQQIAALVTPLADEQLAEFARPDGFTRPRYTSPKQARWCSPIDYQQQGVTLVDDAVIIHHGRIGRKVAIVAEPHIQELSLRRGPIQALLGLRSLRLDLVGGPVSMVGADLSPGDAEELLEYLRQRTLPELEQAGTFH</sequence>
<proteinExistence type="predicted"/>
<keyword evidence="2" id="KW-1133">Transmembrane helix</keyword>
<feature type="compositionally biased region" description="Polar residues" evidence="1">
    <location>
        <begin position="1"/>
        <end position="12"/>
    </location>
</feature>
<feature type="compositionally biased region" description="Low complexity" evidence="1">
    <location>
        <begin position="201"/>
        <end position="219"/>
    </location>
</feature>
<dbReference type="AlphaFoldDB" id="A0AAP4BZ09"/>
<feature type="region of interest" description="Disordered" evidence="1">
    <location>
        <begin position="1"/>
        <end position="26"/>
    </location>
</feature>
<dbReference type="PANTHER" id="PTHR34473:SF2">
    <property type="entry name" value="UPF0699 TRANSMEMBRANE PROTEIN YDBT"/>
    <property type="match status" value="1"/>
</dbReference>
<evidence type="ECO:0000259" key="3">
    <source>
        <dbReference type="Pfam" id="PF03703"/>
    </source>
</evidence>
<dbReference type="PANTHER" id="PTHR34473">
    <property type="entry name" value="UPF0699 TRANSMEMBRANE PROTEIN YDBS"/>
    <property type="match status" value="1"/>
</dbReference>
<feature type="transmembrane region" description="Helical" evidence="2">
    <location>
        <begin position="260"/>
        <end position="287"/>
    </location>
</feature>
<dbReference type="RefSeq" id="WP_284589591.1">
    <property type="nucleotide sequence ID" value="NZ_JASNVG010000005.1"/>
</dbReference>
<feature type="domain" description="YdbS-like PH" evidence="3">
    <location>
        <begin position="102"/>
        <end position="180"/>
    </location>
</feature>
<feature type="transmembrane region" description="Helical" evidence="2">
    <location>
        <begin position="38"/>
        <end position="60"/>
    </location>
</feature>
<dbReference type="InterPro" id="IPR014529">
    <property type="entry name" value="UCP026631"/>
</dbReference>
<protein>
    <submittedName>
        <fullName evidence="4">PH domain-containing protein</fullName>
    </submittedName>
</protein>
<dbReference type="Pfam" id="PF03703">
    <property type="entry name" value="bPH_2"/>
    <property type="match status" value="3"/>
</dbReference>
<dbReference type="Proteomes" id="UP001226160">
    <property type="component" value="Unassembled WGS sequence"/>
</dbReference>
<keyword evidence="2" id="KW-0472">Membrane</keyword>
<reference evidence="4" key="1">
    <citation type="submission" date="2023-05" db="EMBL/GenBank/DDBJ databases">
        <title>Metabolic capabilities are highly conserved among human nasal-associated Corynebacterium species in pangenomic analyses.</title>
        <authorList>
            <person name="Tran T.H."/>
            <person name="Roberts A.Q."/>
            <person name="Escapa I.F."/>
            <person name="Gao W."/>
            <person name="Conlan S."/>
            <person name="Kong H."/>
            <person name="Segre J.A."/>
            <person name="Kelly M.S."/>
            <person name="Lemon K.P."/>
        </authorList>
    </citation>
    <scope>NUCLEOTIDE SEQUENCE</scope>
    <source>
        <strain evidence="4">KPL2654</strain>
    </source>
</reference>
<evidence type="ECO:0000256" key="1">
    <source>
        <dbReference type="SAM" id="MobiDB-lite"/>
    </source>
</evidence>
<accession>A0AAP4BZ09</accession>
<feature type="region of interest" description="Disordered" evidence="1">
    <location>
        <begin position="184"/>
        <end position="241"/>
    </location>
</feature>
<dbReference type="PIRSF" id="PIRSF026631">
    <property type="entry name" value="UCP026631"/>
    <property type="match status" value="1"/>
</dbReference>
<feature type="domain" description="YdbS-like PH" evidence="3">
    <location>
        <begin position="316"/>
        <end position="387"/>
    </location>
</feature>
<evidence type="ECO:0000256" key="2">
    <source>
        <dbReference type="SAM" id="Phobius"/>
    </source>
</evidence>
<organism evidence="4 5">
    <name type="scientific">Corynebacterium propinquum</name>
    <dbReference type="NCBI Taxonomy" id="43769"/>
    <lineage>
        <taxon>Bacteria</taxon>
        <taxon>Bacillati</taxon>
        <taxon>Actinomycetota</taxon>
        <taxon>Actinomycetes</taxon>
        <taxon>Mycobacteriales</taxon>
        <taxon>Corynebacteriaceae</taxon>
        <taxon>Corynebacterium</taxon>
    </lineage>
</organism>
<gene>
    <name evidence="4" type="ORF">QPX54_04865</name>
</gene>
<evidence type="ECO:0000313" key="4">
    <source>
        <dbReference type="EMBL" id="MDK4325847.1"/>
    </source>
</evidence>
<dbReference type="EMBL" id="JASNVP010000004">
    <property type="protein sequence ID" value="MDK4325847.1"/>
    <property type="molecule type" value="Genomic_DNA"/>
</dbReference>
<feature type="transmembrane region" description="Helical" evidence="2">
    <location>
        <begin position="80"/>
        <end position="102"/>
    </location>
</feature>
<name>A0AAP4BZ09_9CORY</name>
<feature type="domain" description="YdbS-like PH" evidence="3">
    <location>
        <begin position="426"/>
        <end position="504"/>
    </location>
</feature>
<evidence type="ECO:0000313" key="5">
    <source>
        <dbReference type="Proteomes" id="UP001226160"/>
    </source>
</evidence>
<keyword evidence="2" id="KW-0812">Transmembrane</keyword>
<comment type="caution">
    <text evidence="4">The sequence shown here is derived from an EMBL/GenBank/DDBJ whole genome shotgun (WGS) entry which is preliminary data.</text>
</comment>